<accession>A0AAU9CA02</accession>
<protein>
    <recommendedName>
        <fullName evidence="4">Outer membrane protein beta-barrel domain-containing protein</fullName>
    </recommendedName>
</protein>
<keyword evidence="1" id="KW-0732">Signal</keyword>
<organism evidence="2 3">
    <name type="scientific">Fulvitalea axinellae</name>
    <dbReference type="NCBI Taxonomy" id="1182444"/>
    <lineage>
        <taxon>Bacteria</taxon>
        <taxon>Pseudomonadati</taxon>
        <taxon>Bacteroidota</taxon>
        <taxon>Cytophagia</taxon>
        <taxon>Cytophagales</taxon>
        <taxon>Persicobacteraceae</taxon>
        <taxon>Fulvitalea</taxon>
    </lineage>
</organism>
<sequence length="208" mass="23150">MKQLVPIFTLALLCLFASNALAQNKHEARLFYSFSYTEFTEASGYDSRQSYNLNNNSEFGALYLRKISKRFALRTGIGYSTQKLQIDGPILYCDFVGGETCGTQILPTPSRPFQTITFPIGVEISFGKYLYAHGGILYSDQIAGGADYRTAGLGYDIGVGFKYGIGPFNLYVNPNFKLRNAHTFTKGDKIEADTWKSSGLDFMVGYSF</sequence>
<dbReference type="RefSeq" id="WP_338394108.1">
    <property type="nucleotide sequence ID" value="NZ_AP025314.1"/>
</dbReference>
<feature type="chain" id="PRO_5043538114" description="Outer membrane protein beta-barrel domain-containing protein" evidence="1">
    <location>
        <begin position="23"/>
        <end position="208"/>
    </location>
</feature>
<dbReference type="EMBL" id="AP025314">
    <property type="protein sequence ID" value="BDD08879.1"/>
    <property type="molecule type" value="Genomic_DNA"/>
</dbReference>
<keyword evidence="3" id="KW-1185">Reference proteome</keyword>
<evidence type="ECO:0000313" key="3">
    <source>
        <dbReference type="Proteomes" id="UP001348817"/>
    </source>
</evidence>
<name>A0AAU9CA02_9BACT</name>
<reference evidence="2 3" key="1">
    <citation type="submission" date="2021-12" db="EMBL/GenBank/DDBJ databases">
        <title>Genome sequencing of bacteria with rrn-lacking chromosome and rrn-plasmid.</title>
        <authorList>
            <person name="Anda M."/>
            <person name="Iwasaki W."/>
        </authorList>
    </citation>
    <scope>NUCLEOTIDE SEQUENCE [LARGE SCALE GENOMIC DNA]</scope>
    <source>
        <strain evidence="2 3">DSM 100852</strain>
    </source>
</reference>
<dbReference type="AlphaFoldDB" id="A0AAU9CA02"/>
<proteinExistence type="predicted"/>
<dbReference type="KEGG" id="fax:FUAX_13110"/>
<feature type="signal peptide" evidence="1">
    <location>
        <begin position="1"/>
        <end position="22"/>
    </location>
</feature>
<evidence type="ECO:0000313" key="2">
    <source>
        <dbReference type="EMBL" id="BDD08879.1"/>
    </source>
</evidence>
<gene>
    <name evidence="2" type="ORF">FUAX_13110</name>
</gene>
<evidence type="ECO:0008006" key="4">
    <source>
        <dbReference type="Google" id="ProtNLM"/>
    </source>
</evidence>
<dbReference type="Proteomes" id="UP001348817">
    <property type="component" value="Chromosome"/>
</dbReference>
<evidence type="ECO:0000256" key="1">
    <source>
        <dbReference type="SAM" id="SignalP"/>
    </source>
</evidence>